<dbReference type="InterPro" id="IPR013328">
    <property type="entry name" value="6PGD_dom2"/>
</dbReference>
<keyword evidence="4" id="KW-0496">Mitochondrion</keyword>
<proteinExistence type="predicted"/>
<dbReference type="Proteomes" id="UP001230188">
    <property type="component" value="Unassembled WGS sequence"/>
</dbReference>
<dbReference type="InterPro" id="IPR008927">
    <property type="entry name" value="6-PGluconate_DH-like_C_sf"/>
</dbReference>
<dbReference type="GO" id="GO:0005759">
    <property type="term" value="C:mitochondrial matrix"/>
    <property type="evidence" value="ECO:0007669"/>
    <property type="project" value="UniProtKB-SubCell"/>
</dbReference>
<dbReference type="Pfam" id="PF00725">
    <property type="entry name" value="3HCDH"/>
    <property type="match status" value="1"/>
</dbReference>
<dbReference type="SUPFAM" id="SSF48179">
    <property type="entry name" value="6-phosphogluconate dehydrogenase C-terminal domain-like"/>
    <property type="match status" value="1"/>
</dbReference>
<dbReference type="PANTHER" id="PTHR43561">
    <property type="match status" value="1"/>
</dbReference>
<dbReference type="GO" id="GO:0006635">
    <property type="term" value="P:fatty acid beta-oxidation"/>
    <property type="evidence" value="ECO:0007669"/>
    <property type="project" value="TreeGrafter"/>
</dbReference>
<comment type="catalytic activity">
    <reaction evidence="5">
        <text>a (3S)-3-hydroxyacyl-CoA + NAD(+) = a 3-oxoacyl-CoA + NADH + H(+)</text>
        <dbReference type="Rhea" id="RHEA:22432"/>
        <dbReference type="ChEBI" id="CHEBI:15378"/>
        <dbReference type="ChEBI" id="CHEBI:57318"/>
        <dbReference type="ChEBI" id="CHEBI:57540"/>
        <dbReference type="ChEBI" id="CHEBI:57945"/>
        <dbReference type="ChEBI" id="CHEBI:90726"/>
        <dbReference type="EC" id="1.1.1.35"/>
    </reaction>
</comment>
<dbReference type="InterPro" id="IPR036291">
    <property type="entry name" value="NAD(P)-bd_dom_sf"/>
</dbReference>
<evidence type="ECO:0000256" key="3">
    <source>
        <dbReference type="ARBA" id="ARBA00023027"/>
    </source>
</evidence>
<dbReference type="Pfam" id="PF02737">
    <property type="entry name" value="3HCDH_N"/>
    <property type="match status" value="1"/>
</dbReference>
<dbReference type="InterPro" id="IPR006176">
    <property type="entry name" value="3-OHacyl-CoA_DH_NAD-bd"/>
</dbReference>
<evidence type="ECO:0000313" key="9">
    <source>
        <dbReference type="EMBL" id="KAJ8598442.1"/>
    </source>
</evidence>
<comment type="caution">
    <text evidence="9">The sequence shown here is derived from an EMBL/GenBank/DDBJ whole genome shotgun (WGS) entry which is preliminary data.</text>
</comment>
<organism evidence="9 10">
    <name type="scientific">Chrysophaeum taylorii</name>
    <dbReference type="NCBI Taxonomy" id="2483200"/>
    <lineage>
        <taxon>Eukaryota</taxon>
        <taxon>Sar</taxon>
        <taxon>Stramenopiles</taxon>
        <taxon>Ochrophyta</taxon>
        <taxon>Pelagophyceae</taxon>
        <taxon>Pelagomonadales</taxon>
        <taxon>Pelagomonadaceae</taxon>
        <taxon>Chrysophaeum</taxon>
    </lineage>
</organism>
<keyword evidence="3" id="KW-0520">NAD</keyword>
<dbReference type="GO" id="GO:0070403">
    <property type="term" value="F:NAD+ binding"/>
    <property type="evidence" value="ECO:0007669"/>
    <property type="project" value="InterPro"/>
</dbReference>
<evidence type="ECO:0000259" key="7">
    <source>
        <dbReference type="Pfam" id="PF00725"/>
    </source>
</evidence>
<evidence type="ECO:0000259" key="8">
    <source>
        <dbReference type="Pfam" id="PF02737"/>
    </source>
</evidence>
<name>A0AAD7U500_9STRA</name>
<feature type="signal peptide" evidence="6">
    <location>
        <begin position="1"/>
        <end position="19"/>
    </location>
</feature>
<evidence type="ECO:0000256" key="1">
    <source>
        <dbReference type="ARBA" id="ARBA00004305"/>
    </source>
</evidence>
<sequence length="589" mass="63450">MVFKSLVGAFVWFVGVSVAQDNVTIKYLPYTTSNGTVCSTSWGCWSFVHIVVSATASRLNGGARWGSSRDYEEVDDNLRSESHQVTGDCSDSSNASSCSYYDEPAHMYSWGWAAFNSSRDTLCAELWFGNGATIELPCFDLTTSTATQNDTSWSTSFNDFPTAVTSTCSGATCETHAHVVFTVSPPLDVLNKVTGALEYSWDNGTTWRSDRTRTFYEDHLSLSNGRWYQAWQADLAAPGAAAASTLCFRVSLVDSWLGSLTWLETASAVLRREDLEPPAYRCLPVATSLQPFHWPWGHGIAQSAASAGYSVIGVDSNADVLAKGRANIEKSVSKLSEKLVKKGELSSEAAAARASETMSRLLFADSTAAVADADIVVEAIVENMDIKLKFYESLGKTVKDSAIFASNTSSLRITPMAIASKRPSQFIGLHYFNPVQLMKLCEVVKTDHTDPAVFALARDFAQRCGKTTVDCVDSPGFVVNRLLVPSIANAIALAERGDATIPDIDLAMKLGAGHPMGPITLADYVGLDTTLSILRGWVTDYPDEPTFFVPKALEAKVAAGKLGRKSGEGFYVWGGGVASTQPTGLSGLE</sequence>
<evidence type="ECO:0000256" key="4">
    <source>
        <dbReference type="ARBA" id="ARBA00023128"/>
    </source>
</evidence>
<evidence type="ECO:0000313" key="10">
    <source>
        <dbReference type="Proteomes" id="UP001230188"/>
    </source>
</evidence>
<evidence type="ECO:0000256" key="5">
    <source>
        <dbReference type="ARBA" id="ARBA00049556"/>
    </source>
</evidence>
<reference evidence="9" key="1">
    <citation type="submission" date="2023-01" db="EMBL/GenBank/DDBJ databases">
        <title>Metagenome sequencing of chrysophaentin producing Chrysophaeum taylorii.</title>
        <authorList>
            <person name="Davison J."/>
            <person name="Bewley C."/>
        </authorList>
    </citation>
    <scope>NUCLEOTIDE SEQUENCE</scope>
    <source>
        <strain evidence="9">NIES-1699</strain>
    </source>
</reference>
<dbReference type="InterPro" id="IPR052242">
    <property type="entry name" value="Mito_3-hydroxyacyl-CoA_DH"/>
</dbReference>
<dbReference type="AlphaFoldDB" id="A0AAD7U500"/>
<keyword evidence="2" id="KW-0560">Oxidoreductase</keyword>
<dbReference type="GO" id="GO:0003857">
    <property type="term" value="F:(3S)-3-hydroxyacyl-CoA dehydrogenase (NAD+) activity"/>
    <property type="evidence" value="ECO:0007669"/>
    <property type="project" value="UniProtKB-EC"/>
</dbReference>
<evidence type="ECO:0000256" key="6">
    <source>
        <dbReference type="SAM" id="SignalP"/>
    </source>
</evidence>
<dbReference type="Gene3D" id="1.10.1040.10">
    <property type="entry name" value="N-(1-d-carboxylethyl)-l-norvaline Dehydrogenase, domain 2"/>
    <property type="match status" value="1"/>
</dbReference>
<feature type="domain" description="3-hydroxyacyl-CoA dehydrogenase C-terminal" evidence="7">
    <location>
        <begin position="476"/>
        <end position="573"/>
    </location>
</feature>
<dbReference type="PANTHER" id="PTHR43561:SF3">
    <property type="entry name" value="HYDROXYACYL-COENZYME A DEHYDROGENASE, MITOCHONDRIAL"/>
    <property type="match status" value="1"/>
</dbReference>
<evidence type="ECO:0008006" key="11">
    <source>
        <dbReference type="Google" id="ProtNLM"/>
    </source>
</evidence>
<dbReference type="Gene3D" id="3.40.50.720">
    <property type="entry name" value="NAD(P)-binding Rossmann-like Domain"/>
    <property type="match status" value="1"/>
</dbReference>
<protein>
    <recommendedName>
        <fullName evidence="11">3-hydroxyacyl-CoA dehydrogenase</fullName>
    </recommendedName>
</protein>
<evidence type="ECO:0000256" key="2">
    <source>
        <dbReference type="ARBA" id="ARBA00023002"/>
    </source>
</evidence>
<comment type="subcellular location">
    <subcellularLocation>
        <location evidence="1">Mitochondrion matrix</location>
    </subcellularLocation>
</comment>
<dbReference type="SUPFAM" id="SSF51735">
    <property type="entry name" value="NAD(P)-binding Rossmann-fold domains"/>
    <property type="match status" value="1"/>
</dbReference>
<feature type="domain" description="3-hydroxyacyl-CoA dehydrogenase NAD binding" evidence="8">
    <location>
        <begin position="297"/>
        <end position="473"/>
    </location>
</feature>
<gene>
    <name evidence="9" type="ORF">CTAYLR_006863</name>
</gene>
<accession>A0AAD7U500</accession>
<feature type="chain" id="PRO_5041905049" description="3-hydroxyacyl-CoA dehydrogenase" evidence="6">
    <location>
        <begin position="20"/>
        <end position="589"/>
    </location>
</feature>
<dbReference type="InterPro" id="IPR006108">
    <property type="entry name" value="3HC_DH_C"/>
</dbReference>
<keyword evidence="6" id="KW-0732">Signal</keyword>
<keyword evidence="10" id="KW-1185">Reference proteome</keyword>
<dbReference type="EMBL" id="JAQMWT010000673">
    <property type="protein sequence ID" value="KAJ8598442.1"/>
    <property type="molecule type" value="Genomic_DNA"/>
</dbReference>